<gene>
    <name evidence="10" type="ORF">QBC33DRAFT_493408</name>
</gene>
<keyword evidence="11" id="KW-1185">Reference proteome</keyword>
<name>A0AAJ0BY79_9PEZI</name>
<keyword evidence="4 8" id="KW-0235">DNA replication</keyword>
<feature type="compositionally biased region" description="Gly residues" evidence="9">
    <location>
        <begin position="336"/>
        <end position="345"/>
    </location>
</feature>
<dbReference type="RefSeq" id="XP_060282708.1">
    <property type="nucleotide sequence ID" value="XM_060425507.1"/>
</dbReference>
<dbReference type="PANTHER" id="PTHR28124:SF1">
    <property type="entry name" value="DNA REPLICATION REGULATOR SLD2"/>
    <property type="match status" value="1"/>
</dbReference>
<dbReference type="CDD" id="cd22289">
    <property type="entry name" value="RecQL4_SLD2_NTD"/>
    <property type="match status" value="1"/>
</dbReference>
<dbReference type="GO" id="GO:0031261">
    <property type="term" value="C:DNA replication preinitiation complex"/>
    <property type="evidence" value="ECO:0007669"/>
    <property type="project" value="TreeGrafter"/>
</dbReference>
<evidence type="ECO:0000256" key="6">
    <source>
        <dbReference type="ARBA" id="ARBA00023306"/>
    </source>
</evidence>
<feature type="compositionally biased region" description="Basic and acidic residues" evidence="9">
    <location>
        <begin position="32"/>
        <end position="46"/>
    </location>
</feature>
<dbReference type="InterPro" id="IPR021110">
    <property type="entry name" value="DNA_rep_checkpnt_protein"/>
</dbReference>
<protein>
    <recommendedName>
        <fullName evidence="3 8">DNA replication regulator SLD2</fullName>
    </recommendedName>
</protein>
<feature type="region of interest" description="Disordered" evidence="9">
    <location>
        <begin position="32"/>
        <end position="215"/>
    </location>
</feature>
<dbReference type="GO" id="GO:0000727">
    <property type="term" value="P:double-strand break repair via break-induced replication"/>
    <property type="evidence" value="ECO:0007669"/>
    <property type="project" value="TreeGrafter"/>
</dbReference>
<dbReference type="GO" id="GO:0003697">
    <property type="term" value="F:single-stranded DNA binding"/>
    <property type="evidence" value="ECO:0007669"/>
    <property type="project" value="TreeGrafter"/>
</dbReference>
<dbReference type="Pfam" id="PF11719">
    <property type="entry name" value="Drc1-Sld2"/>
    <property type="match status" value="1"/>
</dbReference>
<evidence type="ECO:0000256" key="4">
    <source>
        <dbReference type="ARBA" id="ARBA00022705"/>
    </source>
</evidence>
<dbReference type="AlphaFoldDB" id="A0AAJ0BY79"/>
<dbReference type="Gene3D" id="1.10.10.1460">
    <property type="match status" value="1"/>
</dbReference>
<comment type="similarity">
    <text evidence="2 8">Belongs to the SLD2 family.</text>
</comment>
<comment type="function">
    <text evidence="7 8">Has a role in the initiation of DNA replication. Required at S-phase checkpoint.</text>
</comment>
<accession>A0AAJ0BY79</accession>
<evidence type="ECO:0000256" key="2">
    <source>
        <dbReference type="ARBA" id="ARBA00007276"/>
    </source>
</evidence>
<keyword evidence="6 8" id="KW-0131">Cell cycle</keyword>
<evidence type="ECO:0000256" key="1">
    <source>
        <dbReference type="ARBA" id="ARBA00004123"/>
    </source>
</evidence>
<evidence type="ECO:0000256" key="9">
    <source>
        <dbReference type="SAM" id="MobiDB-lite"/>
    </source>
</evidence>
<dbReference type="InterPro" id="IPR040203">
    <property type="entry name" value="Sld2"/>
</dbReference>
<feature type="region of interest" description="Disordered" evidence="9">
    <location>
        <begin position="410"/>
        <end position="566"/>
    </location>
</feature>
<reference evidence="10" key="1">
    <citation type="submission" date="2023-06" db="EMBL/GenBank/DDBJ databases">
        <title>Genome-scale phylogeny and comparative genomics of the fungal order Sordariales.</title>
        <authorList>
            <consortium name="Lawrence Berkeley National Laboratory"/>
            <person name="Hensen N."/>
            <person name="Bonometti L."/>
            <person name="Westerberg I."/>
            <person name="Brannstrom I.O."/>
            <person name="Guillou S."/>
            <person name="Cros-Aarteil S."/>
            <person name="Calhoun S."/>
            <person name="Haridas S."/>
            <person name="Kuo A."/>
            <person name="Mondo S."/>
            <person name="Pangilinan J."/>
            <person name="Riley R."/>
            <person name="Labutti K."/>
            <person name="Andreopoulos B."/>
            <person name="Lipzen A."/>
            <person name="Chen C."/>
            <person name="Yanf M."/>
            <person name="Daum C."/>
            <person name="Ng V."/>
            <person name="Clum A."/>
            <person name="Steindorff A."/>
            <person name="Ohm R."/>
            <person name="Martin F."/>
            <person name="Silar P."/>
            <person name="Natvig D."/>
            <person name="Lalanne C."/>
            <person name="Gautier V."/>
            <person name="Ament-Velasquez S.L."/>
            <person name="Kruys A."/>
            <person name="Hutchinson M.I."/>
            <person name="Powell A.J."/>
            <person name="Barry K."/>
            <person name="Miller A.N."/>
            <person name="Grigoriev I.V."/>
            <person name="Debuchy R."/>
            <person name="Gladieux P."/>
            <person name="Thoren M.H."/>
            <person name="Johannesson H."/>
        </authorList>
    </citation>
    <scope>NUCLEOTIDE SEQUENCE</scope>
    <source>
        <strain evidence="10">8032-3</strain>
    </source>
</reference>
<dbReference type="Proteomes" id="UP001244011">
    <property type="component" value="Unassembled WGS sequence"/>
</dbReference>
<proteinExistence type="inferred from homology"/>
<dbReference type="EMBL" id="MU839011">
    <property type="protein sequence ID" value="KAK1766495.1"/>
    <property type="molecule type" value="Genomic_DNA"/>
</dbReference>
<feature type="compositionally biased region" description="Polar residues" evidence="9">
    <location>
        <begin position="166"/>
        <end position="175"/>
    </location>
</feature>
<comment type="subcellular location">
    <subcellularLocation>
        <location evidence="1 8">Nucleus</location>
    </subcellularLocation>
</comment>
<evidence type="ECO:0000256" key="5">
    <source>
        <dbReference type="ARBA" id="ARBA00023242"/>
    </source>
</evidence>
<dbReference type="GO" id="GO:0003688">
    <property type="term" value="F:DNA replication origin binding"/>
    <property type="evidence" value="ECO:0007669"/>
    <property type="project" value="TreeGrafter"/>
</dbReference>
<dbReference type="GO" id="GO:1902977">
    <property type="term" value="P:mitotic DNA replication preinitiation complex assembly"/>
    <property type="evidence" value="ECO:0007669"/>
    <property type="project" value="TreeGrafter"/>
</dbReference>
<organism evidence="10 11">
    <name type="scientific">Phialemonium atrogriseum</name>
    <dbReference type="NCBI Taxonomy" id="1093897"/>
    <lineage>
        <taxon>Eukaryota</taxon>
        <taxon>Fungi</taxon>
        <taxon>Dikarya</taxon>
        <taxon>Ascomycota</taxon>
        <taxon>Pezizomycotina</taxon>
        <taxon>Sordariomycetes</taxon>
        <taxon>Sordariomycetidae</taxon>
        <taxon>Cephalothecales</taxon>
        <taxon>Cephalothecaceae</taxon>
        <taxon>Phialemonium</taxon>
    </lineage>
</organism>
<dbReference type="FunFam" id="1.10.10.1460:FF:000001">
    <property type="entry name" value="DNA replication regulator Sld2"/>
    <property type="match status" value="1"/>
</dbReference>
<feature type="compositionally biased region" description="Basic and acidic residues" evidence="9">
    <location>
        <begin position="515"/>
        <end position="527"/>
    </location>
</feature>
<sequence length="566" mass="60675">MMSMDEQERIQYEAQSQALRVELKQWENNWAKEHAGKKPARNDIKQNPEIAQKYKSYNKIRDIISGKILPPSKQHPTPRKRKSTDGPAPAQTPSKRPRPAETPTRAQSHVDGYGHGSQGHPAGDDAVTPSLSRRLFSPAVPTSIGPTPQRDGRVLGLFDLFAGSDADNTPSRPRSTATDAAAAAVQATPRKQTGAVDHHHHAPASGGREDAFATTPLRGLDGNARSSGFAARVGLEGRTTTTTATATTPRGPRSASASALQFATPAFLKRGCAPLPPSVDENGEYVESPRPLRLPRKPLVRGLSSVVAGLRRLEEEALDEDLEALREVEMEMEGAVQGGGAGAGVGLKAPPAGGDRAVELEDVFPAAPARGDSGPSGAGRVPVEVEDSQAQPPTLLGGFDDEALYDSPVEEAMDRGRPLRVFKKKGQKRTTRRVNMKPTRIRRPVEEEDAEGDGDETDGEVVPETQLGTTKAMADRDLLDAASGSEFDGSDSEQDGKEAAKKKEEAAAKAKAKKGKAEAKEKEDGPVKRVVRKVKATAHANFKRLKLRNNGAKGGAGYNSRFRRKR</sequence>
<evidence type="ECO:0000256" key="3">
    <source>
        <dbReference type="ARBA" id="ARBA00018363"/>
    </source>
</evidence>
<evidence type="ECO:0000256" key="8">
    <source>
        <dbReference type="RuleBase" id="RU367067"/>
    </source>
</evidence>
<comment type="caution">
    <text evidence="10">The sequence shown here is derived from an EMBL/GenBank/DDBJ whole genome shotgun (WGS) entry which is preliminary data.</text>
</comment>
<feature type="compositionally biased region" description="Basic residues" evidence="9">
    <location>
        <begin position="529"/>
        <end position="547"/>
    </location>
</feature>
<feature type="region of interest" description="Disordered" evidence="9">
    <location>
        <begin position="333"/>
        <end position="354"/>
    </location>
</feature>
<keyword evidence="5 8" id="KW-0539">Nucleus</keyword>
<evidence type="ECO:0000313" key="11">
    <source>
        <dbReference type="Proteomes" id="UP001244011"/>
    </source>
</evidence>
<feature type="compositionally biased region" description="Basic and acidic residues" evidence="9">
    <location>
        <begin position="494"/>
        <end position="508"/>
    </location>
</feature>
<dbReference type="GO" id="GO:0006270">
    <property type="term" value="P:DNA replication initiation"/>
    <property type="evidence" value="ECO:0007669"/>
    <property type="project" value="UniProtKB-UniRule"/>
</dbReference>
<feature type="compositionally biased region" description="Low complexity" evidence="9">
    <location>
        <begin position="176"/>
        <end position="188"/>
    </location>
</feature>
<evidence type="ECO:0000256" key="7">
    <source>
        <dbReference type="ARBA" id="ARBA00025253"/>
    </source>
</evidence>
<feature type="compositionally biased region" description="Acidic residues" evidence="9">
    <location>
        <begin position="446"/>
        <end position="461"/>
    </location>
</feature>
<evidence type="ECO:0000313" key="10">
    <source>
        <dbReference type="EMBL" id="KAK1766495.1"/>
    </source>
</evidence>
<dbReference type="PANTHER" id="PTHR28124">
    <property type="entry name" value="DNA REPLICATION REGULATOR SLD2"/>
    <property type="match status" value="1"/>
</dbReference>
<feature type="compositionally biased region" description="Basic residues" evidence="9">
    <location>
        <begin position="418"/>
        <end position="442"/>
    </location>
</feature>
<dbReference type="GeneID" id="85308694"/>